<dbReference type="EMBL" id="CP035806">
    <property type="protein sequence ID" value="QBE50163.1"/>
    <property type="molecule type" value="Genomic_DNA"/>
</dbReference>
<accession>A0A4P6KII3</accession>
<dbReference type="PANTHER" id="PTHR30406:SF8">
    <property type="entry name" value="SULFATE TRANSPORT SYSTEM PERMEASE PROTEIN CYST"/>
    <property type="match status" value="1"/>
</dbReference>
<keyword evidence="3 10" id="KW-0813">Transport</keyword>
<keyword evidence="8 10" id="KW-0472">Membrane</keyword>
<keyword evidence="7" id="KW-0764">Sulfate transport</keyword>
<feature type="transmembrane region" description="Helical" evidence="10">
    <location>
        <begin position="247"/>
        <end position="265"/>
    </location>
</feature>
<dbReference type="PROSITE" id="PS50928">
    <property type="entry name" value="ABC_TM1"/>
    <property type="match status" value="1"/>
</dbReference>
<comment type="subunit">
    <text evidence="2">The complex is composed of two ATP-binding proteins (CysA), two transmembrane proteins (CysT and CysW) and a solute-binding protein (CysP).</text>
</comment>
<dbReference type="InterPro" id="IPR035906">
    <property type="entry name" value="MetI-like_sf"/>
</dbReference>
<evidence type="ECO:0000259" key="12">
    <source>
        <dbReference type="PROSITE" id="PS50928"/>
    </source>
</evidence>
<evidence type="ECO:0000256" key="7">
    <source>
        <dbReference type="ARBA" id="ARBA00023032"/>
    </source>
</evidence>
<evidence type="ECO:0000256" key="2">
    <source>
        <dbReference type="ARBA" id="ARBA00011779"/>
    </source>
</evidence>
<sequence>MPAGVTRSNGGERTALPPALLVPAGLAAAVLLLPLSALFLRVDWALVPATIVSPAALSALGLSLVTATIATVLCIVLGLPLALVIARADGLLATVLRALTTLPLVLPPLVGGLALLSLLGRGGVLGDALEGLGVRIPFTTVAVVIAQTFVALPFLVIAVEGALRGIDRGYERAAESLGARPWTVLRRVTLPLLAPSLTAGAILCFTRALGEFGATALFAGNAAGTTRTMPLAIYTAFNGAGVSQDTALTLSLLLVLVAVVALLFMRSRPVGAGL</sequence>
<dbReference type="InterPro" id="IPR006469">
    <property type="entry name" value="NifC_ABC_porter"/>
</dbReference>
<keyword evidence="6 10" id="KW-1133">Transmembrane helix</keyword>
<feature type="transmembrane region" description="Helical" evidence="10">
    <location>
        <begin position="140"/>
        <end position="163"/>
    </location>
</feature>
<dbReference type="NCBIfam" id="TIGR02141">
    <property type="entry name" value="modB_ABC"/>
    <property type="match status" value="1"/>
</dbReference>
<dbReference type="Gene3D" id="1.10.3720.10">
    <property type="entry name" value="MetI-like"/>
    <property type="match status" value="1"/>
</dbReference>
<dbReference type="CDD" id="cd06261">
    <property type="entry name" value="TM_PBP2"/>
    <property type="match status" value="1"/>
</dbReference>
<evidence type="ECO:0000256" key="9">
    <source>
        <dbReference type="ARBA" id="ARBA00025323"/>
    </source>
</evidence>
<evidence type="ECO:0000256" key="6">
    <source>
        <dbReference type="ARBA" id="ARBA00022989"/>
    </source>
</evidence>
<evidence type="ECO:0000256" key="5">
    <source>
        <dbReference type="ARBA" id="ARBA00022692"/>
    </source>
</evidence>
<proteinExistence type="inferred from homology"/>
<evidence type="ECO:0000256" key="11">
    <source>
        <dbReference type="RuleBase" id="RU365097"/>
    </source>
</evidence>
<comment type="similarity">
    <text evidence="11">Belongs to the binding-protein-dependent transport system permease family. CysTW subfamily.</text>
</comment>
<organism evidence="13 14">
    <name type="scientific">Leucobacter triazinivorans</name>
    <dbReference type="NCBI Taxonomy" id="1784719"/>
    <lineage>
        <taxon>Bacteria</taxon>
        <taxon>Bacillati</taxon>
        <taxon>Actinomycetota</taxon>
        <taxon>Actinomycetes</taxon>
        <taxon>Micrococcales</taxon>
        <taxon>Microbacteriaceae</taxon>
        <taxon>Leucobacter</taxon>
    </lineage>
</organism>
<dbReference type="InterPro" id="IPR000515">
    <property type="entry name" value="MetI-like"/>
</dbReference>
<comment type="function">
    <text evidence="11">Part of the binding-protein-dependent transport system for molybdenum; probably responsible for the translocation of the substrate across the membrane.</text>
</comment>
<protein>
    <recommendedName>
        <fullName evidence="11">Molybdenum transport system permease</fullName>
    </recommendedName>
</protein>
<keyword evidence="14" id="KW-1185">Reference proteome</keyword>
<dbReference type="Pfam" id="PF00528">
    <property type="entry name" value="BPD_transp_1"/>
    <property type="match status" value="1"/>
</dbReference>
<evidence type="ECO:0000256" key="1">
    <source>
        <dbReference type="ARBA" id="ARBA00004141"/>
    </source>
</evidence>
<comment type="function">
    <text evidence="9">Part of the ABC transporter complex CysAWTP (TC 3.A.1.6.1) involved in sulfate/thiosulfate import. Probably responsible for the translocation of the substrate across the membrane.</text>
</comment>
<evidence type="ECO:0000313" key="13">
    <source>
        <dbReference type="EMBL" id="QBE50163.1"/>
    </source>
</evidence>
<feature type="transmembrane region" description="Helical" evidence="10">
    <location>
        <begin position="184"/>
        <end position="209"/>
    </location>
</feature>
<dbReference type="SUPFAM" id="SSF161098">
    <property type="entry name" value="MetI-like"/>
    <property type="match status" value="1"/>
</dbReference>
<dbReference type="OrthoDB" id="9774448at2"/>
<dbReference type="InterPro" id="IPR005667">
    <property type="entry name" value="Sulph_transpt2"/>
</dbReference>
<reference evidence="13 14" key="1">
    <citation type="submission" date="2019-02" db="EMBL/GenBank/DDBJ databases">
        <authorList>
            <person name="Sun L."/>
            <person name="Pan D."/>
            <person name="Wu X."/>
        </authorList>
    </citation>
    <scope>NUCLEOTIDE SEQUENCE [LARGE SCALE GENOMIC DNA]</scope>
    <source>
        <strain evidence="13 14">JW-1</strain>
    </source>
</reference>
<dbReference type="GO" id="GO:0015419">
    <property type="term" value="F:ABC-type sulfate transporter activity"/>
    <property type="evidence" value="ECO:0007669"/>
    <property type="project" value="InterPro"/>
</dbReference>
<evidence type="ECO:0000256" key="8">
    <source>
        <dbReference type="ARBA" id="ARBA00023136"/>
    </source>
</evidence>
<keyword evidence="11" id="KW-1003">Cell membrane</keyword>
<name>A0A4P6KII3_9MICO</name>
<keyword evidence="4 11" id="KW-0500">Molybdenum</keyword>
<dbReference type="PANTHER" id="PTHR30406">
    <property type="entry name" value="SULFATE TRANSPORT SYSTEM PERMEASE PROTEIN"/>
    <property type="match status" value="1"/>
</dbReference>
<feature type="domain" description="ABC transmembrane type-1" evidence="12">
    <location>
        <begin position="60"/>
        <end position="265"/>
    </location>
</feature>
<feature type="transmembrane region" description="Helical" evidence="10">
    <location>
        <begin position="60"/>
        <end position="86"/>
    </location>
</feature>
<dbReference type="KEGG" id="ltr:EVS81_03115"/>
<evidence type="ECO:0000256" key="10">
    <source>
        <dbReference type="RuleBase" id="RU363032"/>
    </source>
</evidence>
<feature type="transmembrane region" description="Helical" evidence="10">
    <location>
        <begin position="20"/>
        <end position="40"/>
    </location>
</feature>
<feature type="transmembrane region" description="Helical" evidence="10">
    <location>
        <begin position="98"/>
        <end position="120"/>
    </location>
</feature>
<evidence type="ECO:0000313" key="14">
    <source>
        <dbReference type="Proteomes" id="UP000289260"/>
    </source>
</evidence>
<dbReference type="AlphaFoldDB" id="A0A4P6KII3"/>
<comment type="subcellular location">
    <subcellularLocation>
        <location evidence="10">Cell membrane</location>
        <topology evidence="10">Multi-pass membrane protein</topology>
    </subcellularLocation>
    <subcellularLocation>
        <location evidence="1">Membrane</location>
        <topology evidence="1">Multi-pass membrane protein</topology>
    </subcellularLocation>
</comment>
<dbReference type="GO" id="GO:0005886">
    <property type="term" value="C:plasma membrane"/>
    <property type="evidence" value="ECO:0007669"/>
    <property type="project" value="UniProtKB-SubCell"/>
</dbReference>
<keyword evidence="5 10" id="KW-0812">Transmembrane</keyword>
<dbReference type="InterPro" id="IPR011867">
    <property type="entry name" value="ModB_ABC"/>
</dbReference>
<gene>
    <name evidence="13" type="primary">modB</name>
    <name evidence="13" type="ORF">EVS81_03115</name>
</gene>
<dbReference type="Proteomes" id="UP000289260">
    <property type="component" value="Chromosome"/>
</dbReference>
<dbReference type="NCBIfam" id="TIGR01581">
    <property type="entry name" value="Mo_ABC_porter"/>
    <property type="match status" value="1"/>
</dbReference>
<dbReference type="GO" id="GO:0015098">
    <property type="term" value="F:molybdate ion transmembrane transporter activity"/>
    <property type="evidence" value="ECO:0007669"/>
    <property type="project" value="UniProtKB-UniRule"/>
</dbReference>
<evidence type="ECO:0000256" key="3">
    <source>
        <dbReference type="ARBA" id="ARBA00022448"/>
    </source>
</evidence>
<evidence type="ECO:0000256" key="4">
    <source>
        <dbReference type="ARBA" id="ARBA00022505"/>
    </source>
</evidence>